<feature type="chain" id="PRO_5044702759" evidence="4">
    <location>
        <begin position="25"/>
        <end position="387"/>
    </location>
</feature>
<evidence type="ECO:0000313" key="13">
    <source>
        <dbReference type="RefSeq" id="XP_055883865.1"/>
    </source>
</evidence>
<evidence type="ECO:0000313" key="10">
    <source>
        <dbReference type="RefSeq" id="XP_055883861.1"/>
    </source>
</evidence>
<sequence length="387" mass="43708">MDIFKFLLLMVECFLFTVQSAVQAKSHFFYLTNFCSKTFHVRHSVNVALTPIDKLPSERSRDFISCWVDLKAVEGLGLLVHFTHLNISPVRGHSDHLHLYSMVPYKKRVSPKQGIYGHLNDTSGSQVSDYKILNDTIRIEYFGLPTSTYPGFQLLVSAFYEPDPKSKCREKYLHCPVTDICIAGRLACDGDPNCGQRDVGDEVGCDRDDTVTDLLTKYSLTRDIIVVILLPLIVFLLCVFSLFCMAQKVIKHTLEKHLTFRVGFTKQQDGRVILHYNQTTEEGLPAYEDIMQPSPDEPPSYNSAWNRTKMESSCYFSKLVHVSRVPSSSPIPESLEEYGACGGEGSEAPQDWSSDEDEGVTRQHRETAHSPNRMSNCQQATCAIDKV</sequence>
<evidence type="ECO:0000313" key="11">
    <source>
        <dbReference type="RefSeq" id="XP_055883863.1"/>
    </source>
</evidence>
<keyword evidence="3" id="KW-0472">Membrane</keyword>
<dbReference type="RefSeq" id="XP_055883857.1">
    <property type="nucleotide sequence ID" value="XM_056027882.1"/>
</dbReference>
<reference evidence="6 7" key="1">
    <citation type="submission" date="2025-04" db="UniProtKB">
        <authorList>
            <consortium name="RefSeq"/>
        </authorList>
    </citation>
    <scope>IDENTIFICATION</scope>
</reference>
<dbReference type="GeneID" id="129926041"/>
<dbReference type="Proteomes" id="UP001165740">
    <property type="component" value="Chromosome 4"/>
</dbReference>
<dbReference type="InterPro" id="IPR002172">
    <property type="entry name" value="LDrepeatLR_classA_rpt"/>
</dbReference>
<dbReference type="SMART" id="SM00192">
    <property type="entry name" value="LDLa"/>
    <property type="match status" value="1"/>
</dbReference>
<evidence type="ECO:0000256" key="1">
    <source>
        <dbReference type="ARBA" id="ARBA00023157"/>
    </source>
</evidence>
<dbReference type="AlphaFoldDB" id="A0A9W3A9B8"/>
<keyword evidence="4" id="KW-0732">Signal</keyword>
<dbReference type="RefSeq" id="XP_055883866.1">
    <property type="nucleotide sequence ID" value="XM_056027891.1"/>
</dbReference>
<feature type="region of interest" description="Disordered" evidence="2">
    <location>
        <begin position="328"/>
        <end position="387"/>
    </location>
</feature>
<evidence type="ECO:0000313" key="12">
    <source>
        <dbReference type="RefSeq" id="XP_055883864.1"/>
    </source>
</evidence>
<organism evidence="5 14">
    <name type="scientific">Biomphalaria glabrata</name>
    <name type="common">Bloodfluke planorb</name>
    <name type="synonym">Freshwater snail</name>
    <dbReference type="NCBI Taxonomy" id="6526"/>
    <lineage>
        <taxon>Eukaryota</taxon>
        <taxon>Metazoa</taxon>
        <taxon>Spiralia</taxon>
        <taxon>Lophotrochozoa</taxon>
        <taxon>Mollusca</taxon>
        <taxon>Gastropoda</taxon>
        <taxon>Heterobranchia</taxon>
        <taxon>Euthyneura</taxon>
        <taxon>Panpulmonata</taxon>
        <taxon>Hygrophila</taxon>
        <taxon>Lymnaeoidea</taxon>
        <taxon>Planorbidae</taxon>
        <taxon>Biomphalaria</taxon>
    </lineage>
</organism>
<dbReference type="RefSeq" id="XP_055883861.1">
    <property type="nucleotide sequence ID" value="XM_056027886.1"/>
</dbReference>
<keyword evidence="5" id="KW-1185">Reference proteome</keyword>
<protein>
    <submittedName>
        <fullName evidence="6 7">Uncharacterized protein LOC129926041 isoform X1</fullName>
    </submittedName>
</protein>
<dbReference type="OrthoDB" id="6514358at2759"/>
<feature type="compositionally biased region" description="Polar residues" evidence="2">
    <location>
        <begin position="369"/>
        <end position="381"/>
    </location>
</feature>
<evidence type="ECO:0000256" key="2">
    <source>
        <dbReference type="SAM" id="MobiDB-lite"/>
    </source>
</evidence>
<keyword evidence="1" id="KW-1015">Disulfide bond</keyword>
<evidence type="ECO:0000313" key="9">
    <source>
        <dbReference type="RefSeq" id="XP_055883860.1"/>
    </source>
</evidence>
<evidence type="ECO:0000313" key="15">
    <source>
        <dbReference type="RefSeq" id="XP_055883867.1"/>
    </source>
</evidence>
<feature type="compositionally biased region" description="Basic and acidic residues" evidence="2">
    <location>
        <begin position="359"/>
        <end position="368"/>
    </location>
</feature>
<evidence type="ECO:0000313" key="14">
    <source>
        <dbReference type="RefSeq" id="XP_055883866.1"/>
    </source>
</evidence>
<proteinExistence type="predicted"/>
<evidence type="ECO:0000313" key="6">
    <source>
        <dbReference type="RefSeq" id="XP_055883857.1"/>
    </source>
</evidence>
<dbReference type="RefSeq" id="XP_055883859.1">
    <property type="nucleotide sequence ID" value="XM_056027884.1"/>
</dbReference>
<dbReference type="RefSeq" id="XP_055883864.1">
    <property type="nucleotide sequence ID" value="XM_056027889.1"/>
</dbReference>
<dbReference type="RefSeq" id="XP_055883865.1">
    <property type="nucleotide sequence ID" value="XM_056027890.1"/>
</dbReference>
<feature type="signal peptide" evidence="4">
    <location>
        <begin position="1"/>
        <end position="24"/>
    </location>
</feature>
<evidence type="ECO:0000313" key="7">
    <source>
        <dbReference type="RefSeq" id="XP_055883858.1"/>
    </source>
</evidence>
<dbReference type="OMA" id="GYMTHFY"/>
<gene>
    <name evidence="6 7 8 9 10 11 12 13 14 15" type="primary">LOC129926041</name>
</gene>
<keyword evidence="3" id="KW-1133">Transmembrane helix</keyword>
<evidence type="ECO:0000256" key="3">
    <source>
        <dbReference type="SAM" id="Phobius"/>
    </source>
</evidence>
<evidence type="ECO:0000313" key="8">
    <source>
        <dbReference type="RefSeq" id="XP_055883859.1"/>
    </source>
</evidence>
<evidence type="ECO:0000256" key="4">
    <source>
        <dbReference type="SAM" id="SignalP"/>
    </source>
</evidence>
<name>A0A9W3A9B8_BIOGL</name>
<evidence type="ECO:0000313" key="5">
    <source>
        <dbReference type="Proteomes" id="UP001165740"/>
    </source>
</evidence>
<keyword evidence="3" id="KW-0812">Transmembrane</keyword>
<feature type="transmembrane region" description="Helical" evidence="3">
    <location>
        <begin position="224"/>
        <end position="246"/>
    </location>
</feature>
<dbReference type="RefSeq" id="XP_055883867.1">
    <property type="nucleotide sequence ID" value="XM_056027892.1"/>
</dbReference>
<dbReference type="RefSeq" id="XP_055883863.1">
    <property type="nucleotide sequence ID" value="XM_056027888.1"/>
</dbReference>
<accession>A0A9W3A9B8</accession>
<dbReference type="RefSeq" id="XP_055883860.1">
    <property type="nucleotide sequence ID" value="XM_056027885.1"/>
</dbReference>
<dbReference type="RefSeq" id="XP_055883858.1">
    <property type="nucleotide sequence ID" value="XM_056027883.1"/>
</dbReference>